<dbReference type="Proteomes" id="UP000046373">
    <property type="component" value="Unassembled WGS sequence"/>
</dbReference>
<feature type="region of interest" description="Disordered" evidence="1">
    <location>
        <begin position="35"/>
        <end position="69"/>
    </location>
</feature>
<evidence type="ECO:0000313" key="3">
    <source>
        <dbReference type="Proteomes" id="UP000046373"/>
    </source>
</evidence>
<protein>
    <submittedName>
        <fullName evidence="2">Uncharacterized protein</fullName>
    </submittedName>
</protein>
<feature type="region of interest" description="Disordered" evidence="1">
    <location>
        <begin position="82"/>
        <end position="123"/>
    </location>
</feature>
<reference evidence="2 3" key="1">
    <citation type="submission" date="2014-08" db="EMBL/GenBank/DDBJ databases">
        <authorList>
            <person name="Moulin Lionel"/>
        </authorList>
    </citation>
    <scope>NUCLEOTIDE SEQUENCE [LARGE SCALE GENOMIC DNA]</scope>
</reference>
<evidence type="ECO:0000313" key="2">
    <source>
        <dbReference type="EMBL" id="CDX42883.1"/>
    </source>
</evidence>
<sequence>MQDTQVVHNPQLAAKKCYEIQVVGDTLGEFNPLSQHQLSQRDLSRAAPDARRGRRVGLPPSFPGPMKPAPAQYMVVFPIGQPDEKESGIAPAPADDPPFEIPRPVRRDRPCAGAGRAGWRTHL</sequence>
<evidence type="ECO:0000256" key="1">
    <source>
        <dbReference type="SAM" id="MobiDB-lite"/>
    </source>
</evidence>
<name>A0A090GPQ8_MESPL</name>
<gene>
    <name evidence="2" type="ORF">MPLDJ20_60030</name>
</gene>
<organism evidence="2 3">
    <name type="scientific">Mesorhizobium plurifarium</name>
    <dbReference type="NCBI Taxonomy" id="69974"/>
    <lineage>
        <taxon>Bacteria</taxon>
        <taxon>Pseudomonadati</taxon>
        <taxon>Pseudomonadota</taxon>
        <taxon>Alphaproteobacteria</taxon>
        <taxon>Hyphomicrobiales</taxon>
        <taxon>Phyllobacteriaceae</taxon>
        <taxon>Mesorhizobium</taxon>
    </lineage>
</organism>
<dbReference type="AlphaFoldDB" id="A0A090GPQ8"/>
<dbReference type="EMBL" id="CCNB01000043">
    <property type="protein sequence ID" value="CDX42883.1"/>
    <property type="molecule type" value="Genomic_DNA"/>
</dbReference>
<accession>A0A090GPQ8</accession>
<feature type="compositionally biased region" description="Basic and acidic residues" evidence="1">
    <location>
        <begin position="42"/>
        <end position="51"/>
    </location>
</feature>
<proteinExistence type="predicted"/>